<dbReference type="Pfam" id="PF08666">
    <property type="entry name" value="SAF"/>
    <property type="match status" value="1"/>
</dbReference>
<dbReference type="Gene3D" id="3.90.1210.10">
    <property type="entry name" value="Antifreeze-like/N-acetylneuraminic acid synthase C-terminal domain"/>
    <property type="match status" value="1"/>
</dbReference>
<dbReference type="SUPFAM" id="SSF51569">
    <property type="entry name" value="Aldolase"/>
    <property type="match status" value="1"/>
</dbReference>
<evidence type="ECO:0000259" key="2">
    <source>
        <dbReference type="PROSITE" id="PS50844"/>
    </source>
</evidence>
<dbReference type="SMART" id="SM00858">
    <property type="entry name" value="SAF"/>
    <property type="match status" value="1"/>
</dbReference>
<dbReference type="PANTHER" id="PTHR42966">
    <property type="entry name" value="N-ACETYLNEURAMINATE SYNTHASE"/>
    <property type="match status" value="1"/>
</dbReference>
<dbReference type="GO" id="GO:0047444">
    <property type="term" value="F:N-acylneuraminate-9-phosphate synthase activity"/>
    <property type="evidence" value="ECO:0007669"/>
    <property type="project" value="TreeGrafter"/>
</dbReference>
<sequence length="339" mass="37599">MQNNKIFLVAELSANHNQDKNLALKTIKAAKDSGADAIKLQTYTPDCMSIDCDLEDFRIKGTLWGGKKFYDLYQEAMTPWEWHAELFEYAQNLGLVCFSSPFSKEGVDFLESLGNPIYKVASFEIVDLELIAYMARLGKPMILSKGIANKEEIQDAINACKQTGNTDITLLQCTSSYPAPLHSANLSLIPHLKKDFGVEVGLSDHTLGITAPIAAATIGAKVIEKHFMLNRKLGGVDSAFSLEPEEFAQMAKAVREVEELLGIPTYELSQKSKEGRAFMRSLYVVENIKKGERITAKSVRSIRPGYGIAPKYLKQVIGKRASRDLYRGKALEFADFSGL</sequence>
<keyword evidence="4" id="KW-1185">Reference proteome</keyword>
<dbReference type="GeneID" id="82536092"/>
<dbReference type="RefSeq" id="WP_115551962.1">
    <property type="nucleotide sequence ID" value="NZ_CAONBV010000014.1"/>
</dbReference>
<dbReference type="Proteomes" id="UP000256650">
    <property type="component" value="Unassembled WGS sequence"/>
</dbReference>
<dbReference type="InterPro" id="IPR020030">
    <property type="entry name" value="Pseudaminic_synth_PseI"/>
</dbReference>
<dbReference type="EMBL" id="NXLS01000008">
    <property type="protein sequence ID" value="RDU62119.1"/>
    <property type="molecule type" value="Genomic_DNA"/>
</dbReference>
<dbReference type="InterPro" id="IPR036732">
    <property type="entry name" value="AFP_Neu5c_C_sf"/>
</dbReference>
<reference evidence="3 4" key="1">
    <citation type="submission" date="2018-04" db="EMBL/GenBank/DDBJ databases">
        <title>Novel Campyloabacter and Helicobacter Species and Strains.</title>
        <authorList>
            <person name="Mannion A.J."/>
            <person name="Shen Z."/>
            <person name="Fox J.G."/>
        </authorList>
    </citation>
    <scope>NUCLEOTIDE SEQUENCE [LARGE SCALE GENOMIC DNA]</scope>
    <source>
        <strain evidence="3 4">MIT 99-5101</strain>
    </source>
</reference>
<dbReference type="CDD" id="cd11615">
    <property type="entry name" value="SAF_NeuB_like"/>
    <property type="match status" value="1"/>
</dbReference>
<evidence type="ECO:0000313" key="3">
    <source>
        <dbReference type="EMBL" id="RDU62119.1"/>
    </source>
</evidence>
<dbReference type="GO" id="GO:0016051">
    <property type="term" value="P:carbohydrate biosynthetic process"/>
    <property type="evidence" value="ECO:0007669"/>
    <property type="project" value="InterPro"/>
</dbReference>
<dbReference type="OrthoDB" id="9781701at2"/>
<comment type="caution">
    <text evidence="3">The sequence shown here is derived from an EMBL/GenBank/DDBJ whole genome shotgun (WGS) entry which is preliminary data.</text>
</comment>
<dbReference type="AlphaFoldDB" id="A0A3D8IAD4"/>
<dbReference type="InterPro" id="IPR006190">
    <property type="entry name" value="SAF_AFP_Neu5Ac"/>
</dbReference>
<proteinExistence type="predicted"/>
<dbReference type="InterPro" id="IPR057736">
    <property type="entry name" value="SAF_PseI/NeuA/NeuB"/>
</dbReference>
<evidence type="ECO:0000313" key="4">
    <source>
        <dbReference type="Proteomes" id="UP000256650"/>
    </source>
</evidence>
<accession>A0A3D8IAD4</accession>
<name>A0A3D8IAD4_9HELI</name>
<evidence type="ECO:0000256" key="1">
    <source>
        <dbReference type="NCBIfam" id="TIGR03586"/>
    </source>
</evidence>
<dbReference type="SUPFAM" id="SSF51269">
    <property type="entry name" value="AFP III-like domain"/>
    <property type="match status" value="1"/>
</dbReference>
<organism evidence="3 4">
    <name type="scientific">Helicobacter ganmani</name>
    <dbReference type="NCBI Taxonomy" id="60246"/>
    <lineage>
        <taxon>Bacteria</taxon>
        <taxon>Pseudomonadati</taxon>
        <taxon>Campylobacterota</taxon>
        <taxon>Epsilonproteobacteria</taxon>
        <taxon>Campylobacterales</taxon>
        <taxon>Helicobacteraceae</taxon>
        <taxon>Helicobacter</taxon>
    </lineage>
</organism>
<dbReference type="InterPro" id="IPR051690">
    <property type="entry name" value="PseI-like"/>
</dbReference>
<dbReference type="PANTHER" id="PTHR42966:SF2">
    <property type="entry name" value="PSEUDAMINIC ACID SYNTHASE"/>
    <property type="match status" value="1"/>
</dbReference>
<gene>
    <name evidence="3" type="primary">pseI</name>
    <name evidence="3" type="ORF">CQA43_07325</name>
</gene>
<dbReference type="Gene3D" id="3.20.20.70">
    <property type="entry name" value="Aldolase class I"/>
    <property type="match status" value="1"/>
</dbReference>
<dbReference type="Pfam" id="PF03102">
    <property type="entry name" value="NeuB"/>
    <property type="match status" value="1"/>
</dbReference>
<dbReference type="PROSITE" id="PS50844">
    <property type="entry name" value="AFP_LIKE"/>
    <property type="match status" value="1"/>
</dbReference>
<feature type="domain" description="AFP-like" evidence="2">
    <location>
        <begin position="281"/>
        <end position="339"/>
    </location>
</feature>
<dbReference type="InterPro" id="IPR013132">
    <property type="entry name" value="PseI/NeuA/B-like_N"/>
</dbReference>
<dbReference type="InterPro" id="IPR013974">
    <property type="entry name" value="SAF"/>
</dbReference>
<dbReference type="EC" id="2.5.1.97" evidence="1"/>
<dbReference type="InterPro" id="IPR013785">
    <property type="entry name" value="Aldolase_TIM"/>
</dbReference>
<protein>
    <recommendedName>
        <fullName evidence="1">Pseudaminic acid synthase</fullName>
        <ecNumber evidence="1">2.5.1.97</ecNumber>
    </recommendedName>
</protein>
<dbReference type="NCBIfam" id="TIGR03586">
    <property type="entry name" value="PseI"/>
    <property type="match status" value="1"/>
</dbReference>